<protein>
    <recommendedName>
        <fullName evidence="15">Endo-1,3-beta-glucanase btgC</fullName>
    </recommendedName>
    <alternativeName>
        <fullName evidence="14">Laminarinase btgC</fullName>
    </alternativeName>
</protein>
<evidence type="ECO:0000256" key="15">
    <source>
        <dbReference type="ARBA" id="ARBA00043078"/>
    </source>
</evidence>
<evidence type="ECO:0000256" key="10">
    <source>
        <dbReference type="ARBA" id="ARBA00023277"/>
    </source>
</evidence>
<evidence type="ECO:0000256" key="4">
    <source>
        <dbReference type="ARBA" id="ARBA00022512"/>
    </source>
</evidence>
<comment type="function">
    <text evidence="13">Glucanases play a role in cell expansion during growth, in cell-cell fusion during mating, and in spore release during sporulation. This enzyme may be involved in beta-glucan degradation. Active on laminarin and lichenan.</text>
</comment>
<keyword evidence="7 16" id="KW-0378">Hydrolase</keyword>
<evidence type="ECO:0000256" key="11">
    <source>
        <dbReference type="ARBA" id="ARBA00023316"/>
    </source>
</evidence>
<dbReference type="Gene3D" id="3.20.20.80">
    <property type="entry name" value="Glycosidases"/>
    <property type="match status" value="1"/>
</dbReference>
<keyword evidence="12" id="KW-0624">Polysaccharide degradation</keyword>
<evidence type="ECO:0000313" key="17">
    <source>
        <dbReference type="Proteomes" id="UP000009282"/>
    </source>
</evidence>
<dbReference type="GO" id="GO:0005576">
    <property type="term" value="C:extracellular region"/>
    <property type="evidence" value="ECO:0007669"/>
    <property type="project" value="TreeGrafter"/>
</dbReference>
<dbReference type="RefSeq" id="WP_014110195.1">
    <property type="nucleotide sequence ID" value="NC_016041.1"/>
</dbReference>
<dbReference type="AlphaFoldDB" id="G4QE50"/>
<reference evidence="16 17" key="1">
    <citation type="journal article" date="2011" name="J. Bacteriol.">
        <title>Complete genome sequence of seawater bacterium Glaciecola nitratireducens FR1064T.</title>
        <authorList>
            <person name="Bian F."/>
            <person name="Qin Q.L."/>
            <person name="Xie B.B."/>
            <person name="Shu Y.L."/>
            <person name="Zhang X.Y."/>
            <person name="Yu Y."/>
            <person name="Chen B."/>
            <person name="Chen X.L."/>
            <person name="Zhou B.C."/>
            <person name="Zhang Y.Z."/>
        </authorList>
    </citation>
    <scope>NUCLEOTIDE SEQUENCE [LARGE SCALE GENOMIC DNA]</scope>
    <source>
        <strain evidence="17">JCM 12485 / KCTC 12276 / FR1064</strain>
    </source>
</reference>
<dbReference type="HOGENOM" id="CLU_825656_0_0_6"/>
<keyword evidence="5" id="KW-0964">Secreted</keyword>
<evidence type="ECO:0000256" key="1">
    <source>
        <dbReference type="ARBA" id="ARBA00004191"/>
    </source>
</evidence>
<evidence type="ECO:0000256" key="9">
    <source>
        <dbReference type="ARBA" id="ARBA00023180"/>
    </source>
</evidence>
<keyword evidence="9" id="KW-0325">Glycoprotein</keyword>
<accession>G4QE50</accession>
<evidence type="ECO:0000256" key="7">
    <source>
        <dbReference type="ARBA" id="ARBA00022801"/>
    </source>
</evidence>
<evidence type="ECO:0000256" key="8">
    <source>
        <dbReference type="ARBA" id="ARBA00023136"/>
    </source>
</evidence>
<keyword evidence="3" id="KW-1003">Cell membrane</keyword>
<dbReference type="InterPro" id="IPR000490">
    <property type="entry name" value="Glyco_hydro_17"/>
</dbReference>
<keyword evidence="11" id="KW-0961">Cell wall biogenesis/degradation</keyword>
<name>G4QE50_GLANF</name>
<proteinExistence type="predicted"/>
<dbReference type="InterPro" id="IPR017853">
    <property type="entry name" value="GH"/>
</dbReference>
<evidence type="ECO:0000256" key="3">
    <source>
        <dbReference type="ARBA" id="ARBA00022475"/>
    </source>
</evidence>
<evidence type="ECO:0000256" key="13">
    <source>
        <dbReference type="ARBA" id="ARBA00037649"/>
    </source>
</evidence>
<dbReference type="PANTHER" id="PTHR16631">
    <property type="entry name" value="GLUCAN 1,3-BETA-GLUCOSIDASE"/>
    <property type="match status" value="1"/>
</dbReference>
<evidence type="ECO:0000313" key="16">
    <source>
        <dbReference type="EMBL" id="AEP31324.1"/>
    </source>
</evidence>
<keyword evidence="8" id="KW-0472">Membrane</keyword>
<dbReference type="PANTHER" id="PTHR16631:SF17">
    <property type="entry name" value="GLUCAN ENDO-1,3-BETA-GLUCOSIDASE BTGC"/>
    <property type="match status" value="1"/>
</dbReference>
<keyword evidence="6" id="KW-0732">Signal</keyword>
<dbReference type="OrthoDB" id="9806824at2"/>
<dbReference type="InterPro" id="IPR050732">
    <property type="entry name" value="Beta-glucan_modifiers"/>
</dbReference>
<dbReference type="Pfam" id="PF00332">
    <property type="entry name" value="Glyco_hydro_17"/>
    <property type="match status" value="1"/>
</dbReference>
<evidence type="ECO:0000256" key="2">
    <source>
        <dbReference type="ARBA" id="ARBA00004236"/>
    </source>
</evidence>
<evidence type="ECO:0000256" key="12">
    <source>
        <dbReference type="ARBA" id="ARBA00023326"/>
    </source>
</evidence>
<dbReference type="GO" id="GO:0071555">
    <property type="term" value="P:cell wall organization"/>
    <property type="evidence" value="ECO:0007669"/>
    <property type="project" value="UniProtKB-KW"/>
</dbReference>
<dbReference type="GO" id="GO:0042973">
    <property type="term" value="F:glucan endo-1,3-beta-D-glucosidase activity"/>
    <property type="evidence" value="ECO:0007669"/>
    <property type="project" value="TreeGrafter"/>
</dbReference>
<dbReference type="GO" id="GO:0000272">
    <property type="term" value="P:polysaccharide catabolic process"/>
    <property type="evidence" value="ECO:0007669"/>
    <property type="project" value="UniProtKB-KW"/>
</dbReference>
<dbReference type="SUPFAM" id="SSF51445">
    <property type="entry name" value="(Trans)glycosidases"/>
    <property type="match status" value="1"/>
</dbReference>
<organism evidence="16 17">
    <name type="scientific">Glaciecola nitratireducens (strain JCM 12485 / KCTC 12276 / FR1064)</name>
    <dbReference type="NCBI Taxonomy" id="1085623"/>
    <lineage>
        <taxon>Bacteria</taxon>
        <taxon>Pseudomonadati</taxon>
        <taxon>Pseudomonadota</taxon>
        <taxon>Gammaproteobacteria</taxon>
        <taxon>Alteromonadales</taxon>
        <taxon>Alteromonadaceae</taxon>
        <taxon>Brumicola</taxon>
    </lineage>
</organism>
<keyword evidence="4" id="KW-0134">Cell wall</keyword>
<keyword evidence="10" id="KW-0119">Carbohydrate metabolism</keyword>
<dbReference type="KEGG" id="gni:GNIT_3230"/>
<dbReference type="Proteomes" id="UP000009282">
    <property type="component" value="Chromosome"/>
</dbReference>
<keyword evidence="17" id="KW-1185">Reference proteome</keyword>
<evidence type="ECO:0000256" key="14">
    <source>
        <dbReference type="ARBA" id="ARBA00042373"/>
    </source>
</evidence>
<sequence length="314" mass="36369">MQSESKQLTSLEKMMGREHAQAICYSGYRDGQNPRLGIYPSYAEIKEDLLLLKNWSYLRVYDCSQHAETVLEVIKKENLNFVLMLGVDIAAEVSNPNCPWGADFSEEQLDQNRQANDEDIERLVALSRRYPEYVCSVSIGNEASVDWTDHMVPVERLVEFAKRIKSKIDVPVTFCENYVPWTNKLAPLVAELDFISIHTYPVWEYQSIENALEYTKQNYYSVQHCHPDVPIVITEAGWTTQSNGCGIEKWNASDALQAEYYQQLLSWTNSEKILTFVFEAFDEPWKGSDDPQEPEKHWGLFYVDRRPKLVLQNT</sequence>
<dbReference type="eggNOG" id="COG5309">
    <property type="taxonomic scope" value="Bacteria"/>
</dbReference>
<comment type="subcellular location">
    <subcellularLocation>
        <location evidence="2">Cell membrane</location>
    </subcellularLocation>
    <subcellularLocation>
        <location evidence="1">Secreted</location>
        <location evidence="1">Cell wall</location>
    </subcellularLocation>
</comment>
<dbReference type="GO" id="GO:0005886">
    <property type="term" value="C:plasma membrane"/>
    <property type="evidence" value="ECO:0007669"/>
    <property type="project" value="UniProtKB-SubCell"/>
</dbReference>
<evidence type="ECO:0000256" key="6">
    <source>
        <dbReference type="ARBA" id="ARBA00022729"/>
    </source>
</evidence>
<dbReference type="STRING" id="1085623.GNIT_3230"/>
<evidence type="ECO:0000256" key="5">
    <source>
        <dbReference type="ARBA" id="ARBA00022525"/>
    </source>
</evidence>
<dbReference type="EMBL" id="CP003060">
    <property type="protein sequence ID" value="AEP31324.1"/>
    <property type="molecule type" value="Genomic_DNA"/>
</dbReference>
<gene>
    <name evidence="16" type="ordered locus">GNIT_3230</name>
</gene>
<dbReference type="GO" id="GO:0009986">
    <property type="term" value="C:cell surface"/>
    <property type="evidence" value="ECO:0007669"/>
    <property type="project" value="TreeGrafter"/>
</dbReference>